<keyword evidence="1" id="KW-0808">Transferase</keyword>
<evidence type="ECO:0000313" key="1">
    <source>
        <dbReference type="EMBL" id="MCZ4718686.1"/>
    </source>
</evidence>
<name>A0AAP3HE77_LEGPN</name>
<gene>
    <name evidence="1" type="ORF">O6C86_05575</name>
</gene>
<dbReference type="AlphaFoldDB" id="A0AAP3HE77"/>
<reference evidence="1" key="1">
    <citation type="submission" date="2022-12" db="EMBL/GenBank/DDBJ databases">
        <title>Comparative genomics of Legionella pneumophila isolates from the West Bank and Germany support molecular epidemiology of Legionnaires disease.</title>
        <authorList>
            <person name="Zayed A.R."/>
            <person name="Bitar D.M."/>
            <person name="Steinert M."/>
            <person name="Lueck C."/>
            <person name="Brettar I."/>
            <person name="Hoefle M.G."/>
            <person name="Bunk B."/>
        </authorList>
    </citation>
    <scope>NUCLEOTIDE SEQUENCE</scope>
    <source>
        <strain evidence="1">H23</strain>
    </source>
</reference>
<comment type="caution">
    <text evidence="1">The sequence shown here is derived from an EMBL/GenBank/DDBJ whole genome shotgun (WGS) entry which is preliminary data.</text>
</comment>
<proteinExistence type="predicted"/>
<dbReference type="Pfam" id="PF08843">
    <property type="entry name" value="AbiEii"/>
    <property type="match status" value="1"/>
</dbReference>
<protein>
    <submittedName>
        <fullName evidence="1">Nucleotidyl transferase AbiEii/AbiGii toxin family protein</fullName>
    </submittedName>
</protein>
<evidence type="ECO:0000313" key="2">
    <source>
        <dbReference type="Proteomes" id="UP001071279"/>
    </source>
</evidence>
<organism evidence="1 2">
    <name type="scientific">Legionella pneumophila</name>
    <dbReference type="NCBI Taxonomy" id="446"/>
    <lineage>
        <taxon>Bacteria</taxon>
        <taxon>Pseudomonadati</taxon>
        <taxon>Pseudomonadota</taxon>
        <taxon>Gammaproteobacteria</taxon>
        <taxon>Legionellales</taxon>
        <taxon>Legionellaceae</taxon>
        <taxon>Legionella</taxon>
    </lineage>
</organism>
<dbReference type="RefSeq" id="WP_013101773.1">
    <property type="nucleotide sequence ID" value="NZ_CP114576.1"/>
</dbReference>
<accession>A0AAP3HE77</accession>
<dbReference type="InterPro" id="IPR014942">
    <property type="entry name" value="AbiEii"/>
</dbReference>
<dbReference type="GO" id="GO:0016740">
    <property type="term" value="F:transferase activity"/>
    <property type="evidence" value="ECO:0007669"/>
    <property type="project" value="UniProtKB-KW"/>
</dbReference>
<sequence length="262" mass="30408">MIPKRFILEWTKFVPWQEPRQIEQDLIITKALLKIYAQPQLQQNLAFRGGTALNKLYFNPPSRYSEDIDLVQTNSEPIGKTIDGLRETMDPWLGEPKRSFSESGVTLTYRTTSEDGFPIRLKLEINSREHFSIMGLSHHSFECLSSWEQGRVDITTFPIEELLGTKMRALYQRRKGRDLYDLYIALNTLKTLDTSKILHCFREYMKFGGHNISKKLFVDNMEAKMQHTGFCGDMSPLLPTGMKMFDPQEAYAYVLEALIQHV</sequence>
<dbReference type="Proteomes" id="UP001071279">
    <property type="component" value="Unassembled WGS sequence"/>
</dbReference>
<dbReference type="EMBL" id="JAPXIC010000032">
    <property type="protein sequence ID" value="MCZ4718686.1"/>
    <property type="molecule type" value="Genomic_DNA"/>
</dbReference>
<dbReference type="Gene3D" id="3.10.450.620">
    <property type="entry name" value="JHP933, nucleotidyltransferase-like core domain"/>
    <property type="match status" value="1"/>
</dbReference>